<protein>
    <recommendedName>
        <fullName evidence="9">Ccc1 family</fullName>
    </recommendedName>
</protein>
<dbReference type="InParanoid" id="A0A0V0R2F2"/>
<dbReference type="GO" id="GO:0005384">
    <property type="term" value="F:manganese ion transmembrane transporter activity"/>
    <property type="evidence" value="ECO:0007669"/>
    <property type="project" value="InterPro"/>
</dbReference>
<evidence type="ECO:0000313" key="8">
    <source>
        <dbReference type="Proteomes" id="UP000054937"/>
    </source>
</evidence>
<dbReference type="OMA" id="SRIGWLR"/>
<accession>A0A0V0R2F2</accession>
<evidence type="ECO:0000256" key="2">
    <source>
        <dbReference type="ARBA" id="ARBA00007049"/>
    </source>
</evidence>
<evidence type="ECO:0000256" key="1">
    <source>
        <dbReference type="ARBA" id="ARBA00004127"/>
    </source>
</evidence>
<dbReference type="PANTHER" id="PTHR31851">
    <property type="entry name" value="FE(2+)/MN(2+) TRANSPORTER PCL1"/>
    <property type="match status" value="1"/>
</dbReference>
<keyword evidence="3 6" id="KW-0812">Transmembrane</keyword>
<feature type="transmembrane region" description="Helical" evidence="6">
    <location>
        <begin position="219"/>
        <end position="238"/>
    </location>
</feature>
<gene>
    <name evidence="7" type="ORF">PPERSA_12929</name>
</gene>
<proteinExistence type="inferred from homology"/>
<feature type="transmembrane region" description="Helical" evidence="6">
    <location>
        <begin position="190"/>
        <end position="213"/>
    </location>
</feature>
<keyword evidence="8" id="KW-1185">Reference proteome</keyword>
<keyword evidence="5 6" id="KW-0472">Membrane</keyword>
<evidence type="ECO:0000256" key="3">
    <source>
        <dbReference type="ARBA" id="ARBA00022692"/>
    </source>
</evidence>
<organism evidence="7 8">
    <name type="scientific">Pseudocohnilembus persalinus</name>
    <name type="common">Ciliate</name>
    <dbReference type="NCBI Taxonomy" id="266149"/>
    <lineage>
        <taxon>Eukaryota</taxon>
        <taxon>Sar</taxon>
        <taxon>Alveolata</taxon>
        <taxon>Ciliophora</taxon>
        <taxon>Intramacronucleata</taxon>
        <taxon>Oligohymenophorea</taxon>
        <taxon>Scuticociliatia</taxon>
        <taxon>Philasterida</taxon>
        <taxon>Pseudocohnilembidae</taxon>
        <taxon>Pseudocohnilembus</taxon>
    </lineage>
</organism>
<feature type="transmembrane region" description="Helical" evidence="6">
    <location>
        <begin position="250"/>
        <end position="272"/>
    </location>
</feature>
<evidence type="ECO:0000313" key="7">
    <source>
        <dbReference type="EMBL" id="KRX08448.1"/>
    </source>
</evidence>
<dbReference type="Proteomes" id="UP000054937">
    <property type="component" value="Unassembled WGS sequence"/>
</dbReference>
<sequence>MSLGRNLAEARQAFKNGNIDALIKAHDLSSYEEEGDEKWWQSKIHDEYHPNQGQYIRAVVYGAMDGIITTFSVVMAANGAHLNTFIVIILGIANLLGDGISMGLGQYLSMKSQQEYYQLQRQREVQEIEFCPPKQKRDLYNIYVNSGVNKKNAKEMVELITKNKQVWAEIMMVEEQGLIKETKDPIKQGIATFIAFCLFGFAPLIPYIISYFFQLKLTYHLIFSIISSILSLFMLGCMKGKFTSRLWYNAGIETVLIGIIAGIASFLIGKFFEHPSQSTLDSSFGQFIYQNKIFSDEI</sequence>
<evidence type="ECO:0008006" key="9">
    <source>
        <dbReference type="Google" id="ProtNLM"/>
    </source>
</evidence>
<comment type="similarity">
    <text evidence="2">Belongs to the CCC1 family.</text>
</comment>
<feature type="transmembrane region" description="Helical" evidence="6">
    <location>
        <begin position="84"/>
        <end position="104"/>
    </location>
</feature>
<dbReference type="GO" id="GO:0030026">
    <property type="term" value="P:intracellular manganese ion homeostasis"/>
    <property type="evidence" value="ECO:0007669"/>
    <property type="project" value="InterPro"/>
</dbReference>
<keyword evidence="4 6" id="KW-1133">Transmembrane helix</keyword>
<dbReference type="OrthoDB" id="73465at2759"/>
<evidence type="ECO:0000256" key="4">
    <source>
        <dbReference type="ARBA" id="ARBA00022989"/>
    </source>
</evidence>
<name>A0A0V0R2F2_PSEPJ</name>
<dbReference type="EMBL" id="LDAU01000063">
    <property type="protein sequence ID" value="KRX08448.1"/>
    <property type="molecule type" value="Genomic_DNA"/>
</dbReference>
<dbReference type="GO" id="GO:0012505">
    <property type="term" value="C:endomembrane system"/>
    <property type="evidence" value="ECO:0007669"/>
    <property type="project" value="UniProtKB-SubCell"/>
</dbReference>
<dbReference type="InterPro" id="IPR008217">
    <property type="entry name" value="Ccc1_fam"/>
</dbReference>
<feature type="transmembrane region" description="Helical" evidence="6">
    <location>
        <begin position="58"/>
        <end position="78"/>
    </location>
</feature>
<dbReference type="AlphaFoldDB" id="A0A0V0R2F2"/>
<evidence type="ECO:0000256" key="5">
    <source>
        <dbReference type="ARBA" id="ARBA00023136"/>
    </source>
</evidence>
<comment type="caution">
    <text evidence="7">The sequence shown here is derived from an EMBL/GenBank/DDBJ whole genome shotgun (WGS) entry which is preliminary data.</text>
</comment>
<comment type="subcellular location">
    <subcellularLocation>
        <location evidence="1">Endomembrane system</location>
        <topology evidence="1">Multi-pass membrane protein</topology>
    </subcellularLocation>
</comment>
<reference evidence="7 8" key="1">
    <citation type="journal article" date="2015" name="Sci. Rep.">
        <title>Genome of the facultative scuticociliatosis pathogen Pseudocohnilembus persalinus provides insight into its virulence through horizontal gene transfer.</title>
        <authorList>
            <person name="Xiong J."/>
            <person name="Wang G."/>
            <person name="Cheng J."/>
            <person name="Tian M."/>
            <person name="Pan X."/>
            <person name="Warren A."/>
            <person name="Jiang C."/>
            <person name="Yuan D."/>
            <person name="Miao W."/>
        </authorList>
    </citation>
    <scope>NUCLEOTIDE SEQUENCE [LARGE SCALE GENOMIC DNA]</scope>
    <source>
        <strain evidence="7">36N120E</strain>
    </source>
</reference>
<evidence type="ECO:0000256" key="6">
    <source>
        <dbReference type="SAM" id="Phobius"/>
    </source>
</evidence>
<dbReference type="Pfam" id="PF01988">
    <property type="entry name" value="VIT1"/>
    <property type="match status" value="1"/>
</dbReference>